<dbReference type="Gene3D" id="1.10.260.40">
    <property type="entry name" value="lambda repressor-like DNA-binding domains"/>
    <property type="match status" value="2"/>
</dbReference>
<dbReference type="GO" id="GO:0003677">
    <property type="term" value="F:DNA binding"/>
    <property type="evidence" value="ECO:0007669"/>
    <property type="project" value="UniProtKB-KW"/>
</dbReference>
<dbReference type="PANTHER" id="PTHR46558">
    <property type="entry name" value="TRACRIPTIONAL REGULATORY PROTEIN-RELATED-RELATED"/>
    <property type="match status" value="1"/>
</dbReference>
<feature type="domain" description="HTH cro/C1-type" evidence="2">
    <location>
        <begin position="154"/>
        <end position="200"/>
    </location>
</feature>
<evidence type="ECO:0000256" key="1">
    <source>
        <dbReference type="ARBA" id="ARBA00023125"/>
    </source>
</evidence>
<dbReference type="PANTHER" id="PTHR46558:SF3">
    <property type="entry name" value="TRANSCRIPTIONAL REGULATOR"/>
    <property type="match status" value="1"/>
</dbReference>
<dbReference type="SMART" id="SM00530">
    <property type="entry name" value="HTH_XRE"/>
    <property type="match status" value="2"/>
</dbReference>
<dbReference type="Pfam" id="PF01381">
    <property type="entry name" value="HTH_3"/>
    <property type="match status" value="1"/>
</dbReference>
<dbReference type="AlphaFoldDB" id="A0A5J6CW45"/>
<dbReference type="PROSITE" id="PS50943">
    <property type="entry name" value="HTH_CROC1"/>
    <property type="match status" value="2"/>
</dbReference>
<feature type="domain" description="HTH cro/C1-type" evidence="2">
    <location>
        <begin position="29"/>
        <end position="83"/>
    </location>
</feature>
<sequence>MFVLQLSENMSIEKKIDPDSLCYYITQKVKNVRFELNCTQGEFAEKTGVAKSLIGKYERGIHSILPKTLEDMAKKLSKDIENFFPESTNCISSEDKKLFDLVQTLKRIKDWKVRDTVCVLTRFLSEGIQISKVTEEIRPISYQMVQKAKDWRFARGRTQMEVADKSGMPHGQVVRYEKGEVSFKIAPKMAKGLSLHYGVLLPTSKAERYCEDEDGEGEKKILSIMREYQKIDNQKLKDLWYSFLSEVVKISEEKDS</sequence>
<evidence type="ECO:0000259" key="2">
    <source>
        <dbReference type="PROSITE" id="PS50943"/>
    </source>
</evidence>
<keyword evidence="1 3" id="KW-0238">DNA-binding</keyword>
<dbReference type="InterPro" id="IPR001387">
    <property type="entry name" value="Cro/C1-type_HTH"/>
</dbReference>
<dbReference type="CDD" id="cd00093">
    <property type="entry name" value="HTH_XRE"/>
    <property type="match status" value="2"/>
</dbReference>
<reference evidence="3" key="1">
    <citation type="journal article" date="2019" name="PLoS Pathog.">
        <title>The phage gene wmk is a candidate for male killing by a bacterial endosymbiont.</title>
        <authorList>
            <person name="Perlmutter J.I."/>
            <person name="Bordenstein S.R."/>
            <person name="Unckless R.L."/>
            <person name="LePage D.P."/>
            <person name="Metcalf J.A."/>
            <person name="Hill T."/>
            <person name="Martinez J."/>
            <person name="Jiggins F.M."/>
            <person name="Bordenstein S.R."/>
        </authorList>
    </citation>
    <scope>NUCLEOTIDE SEQUENCE</scope>
    <source>
        <strain evidence="3">WBif</strain>
    </source>
</reference>
<organism evidence="3">
    <name type="scientific">Wolbachia endosymbiont of Drosophila bifasciata</name>
    <dbReference type="NCBI Taxonomy" id="400218"/>
    <lineage>
        <taxon>Bacteria</taxon>
        <taxon>Pseudomonadati</taxon>
        <taxon>Pseudomonadota</taxon>
        <taxon>Alphaproteobacteria</taxon>
        <taxon>Rickettsiales</taxon>
        <taxon>Anaplasmataceae</taxon>
        <taxon>Wolbachieae</taxon>
        <taxon>Wolbachia</taxon>
    </lineage>
</organism>
<proteinExistence type="predicted"/>
<protein>
    <submittedName>
        <fullName evidence="3">Putative DNA-binding protein</fullName>
    </submittedName>
</protein>
<name>A0A5J6CW45_9RICK</name>
<dbReference type="EMBL" id="MK873005">
    <property type="protein sequence ID" value="QEQ51101.1"/>
    <property type="molecule type" value="Genomic_DNA"/>
</dbReference>
<dbReference type="SUPFAM" id="SSF47413">
    <property type="entry name" value="lambda repressor-like DNA-binding domains"/>
    <property type="match status" value="2"/>
</dbReference>
<evidence type="ECO:0000313" key="3">
    <source>
        <dbReference type="EMBL" id="QEQ51101.1"/>
    </source>
</evidence>
<gene>
    <name evidence="3" type="primary">WD0626_wmk-like</name>
</gene>
<dbReference type="InterPro" id="IPR010982">
    <property type="entry name" value="Lambda_DNA-bd_dom_sf"/>
</dbReference>
<accession>A0A5J6CW45</accession>